<keyword evidence="3" id="KW-1185">Reference proteome</keyword>
<protein>
    <submittedName>
        <fullName evidence="2">Uncharacterized protein</fullName>
    </submittedName>
</protein>
<sequence length="149" mass="14683">MRPPVGGDGAVTAGRAAFTPVAAPVAPVRGPVVPVPVVQVAPVRGPVVPVPVGCAFSATPWGGTPGFPPPRSPVAAWRGGRGRCEHVAGTRPGSAVAVFRRAGRSPGRAASSTAGRSGGPVPFRTVRAVRLPARIPSGPAAGGRGTAAR</sequence>
<evidence type="ECO:0000256" key="1">
    <source>
        <dbReference type="SAM" id="MobiDB-lite"/>
    </source>
</evidence>
<feature type="compositionally biased region" description="Low complexity" evidence="1">
    <location>
        <begin position="104"/>
        <end position="115"/>
    </location>
</feature>
<proteinExistence type="predicted"/>
<feature type="compositionally biased region" description="Gly residues" evidence="1">
    <location>
        <begin position="140"/>
        <end position="149"/>
    </location>
</feature>
<evidence type="ECO:0000313" key="2">
    <source>
        <dbReference type="EMBL" id="MDQ0585849.1"/>
    </source>
</evidence>
<gene>
    <name evidence="2" type="ORF">QF030_008117</name>
</gene>
<evidence type="ECO:0000313" key="3">
    <source>
        <dbReference type="Proteomes" id="UP001230654"/>
    </source>
</evidence>
<dbReference type="EMBL" id="JAUSWV010000003">
    <property type="protein sequence ID" value="MDQ0585849.1"/>
    <property type="molecule type" value="Genomic_DNA"/>
</dbReference>
<accession>A0ABU0P391</accession>
<reference evidence="2 3" key="1">
    <citation type="submission" date="2023-07" db="EMBL/GenBank/DDBJ databases">
        <title>Comparative genomics of wheat-associated soil bacteria to identify genetic determinants of phenazine resistance.</title>
        <authorList>
            <person name="Mouncey N."/>
        </authorList>
    </citation>
    <scope>NUCLEOTIDE SEQUENCE [LARGE SCALE GENOMIC DNA]</scope>
    <source>
        <strain evidence="2 3">B2I6</strain>
    </source>
</reference>
<feature type="region of interest" description="Disordered" evidence="1">
    <location>
        <begin position="102"/>
        <end position="149"/>
    </location>
</feature>
<organism evidence="2 3">
    <name type="scientific">Streptomyces rishiriensis</name>
    <dbReference type="NCBI Taxonomy" id="68264"/>
    <lineage>
        <taxon>Bacteria</taxon>
        <taxon>Bacillati</taxon>
        <taxon>Actinomycetota</taxon>
        <taxon>Actinomycetes</taxon>
        <taxon>Kitasatosporales</taxon>
        <taxon>Streptomycetaceae</taxon>
        <taxon>Streptomyces</taxon>
    </lineage>
</organism>
<name>A0ABU0P391_STRRH</name>
<comment type="caution">
    <text evidence="2">The sequence shown here is derived from an EMBL/GenBank/DDBJ whole genome shotgun (WGS) entry which is preliminary data.</text>
</comment>
<dbReference type="Proteomes" id="UP001230654">
    <property type="component" value="Unassembled WGS sequence"/>
</dbReference>